<dbReference type="PANTHER" id="PTHR21666:SF270">
    <property type="entry name" value="MUREIN HYDROLASE ACTIVATOR ENVC"/>
    <property type="match status" value="1"/>
</dbReference>
<evidence type="ECO:0000256" key="3">
    <source>
        <dbReference type="SAM" id="SignalP"/>
    </source>
</evidence>
<feature type="signal peptide" evidence="3">
    <location>
        <begin position="1"/>
        <end position="23"/>
    </location>
</feature>
<accession>A0A923E5U5</accession>
<feature type="domain" description="Peptidoglycan hydrolase PcsB coiled-coil" evidence="5">
    <location>
        <begin position="100"/>
        <end position="168"/>
    </location>
</feature>
<evidence type="ECO:0000256" key="1">
    <source>
        <dbReference type="ARBA" id="ARBA00022729"/>
    </source>
</evidence>
<evidence type="ECO:0000256" key="2">
    <source>
        <dbReference type="SAM" id="Coils"/>
    </source>
</evidence>
<dbReference type="Gene3D" id="6.10.250.3150">
    <property type="match status" value="1"/>
</dbReference>
<reference evidence="6 7" key="1">
    <citation type="submission" date="2020-04" db="EMBL/GenBank/DDBJ databases">
        <title>Genomic insights into acetone-butanol-ethanol (ABE) fermentation by sequencing solventogenic clostridia strains.</title>
        <authorList>
            <person name="Brown S."/>
        </authorList>
    </citation>
    <scope>NUCLEOTIDE SEQUENCE [LARGE SCALE GENOMIC DNA]</scope>
    <source>
        <strain evidence="6 7">DJ011</strain>
    </source>
</reference>
<dbReference type="SUPFAM" id="SSF51261">
    <property type="entry name" value="Duplicated hybrid motif"/>
    <property type="match status" value="1"/>
</dbReference>
<evidence type="ECO:0000259" key="5">
    <source>
        <dbReference type="Pfam" id="PF24568"/>
    </source>
</evidence>
<feature type="chain" id="PRO_5037208113" evidence="3">
    <location>
        <begin position="24"/>
        <end position="391"/>
    </location>
</feature>
<sequence>MRRSIALLITIAISSSVFSYADAAGIQDNQSKLNEIKKSIQQNKDKLNNVTMDKNNEEKEVEKLDKDMEKIALRLQELNSKIINLNSDIKKHEKEIELRKQEFSQKNEIFKERVRAIYKAGNRGYLDIILNSKSFSDFISRIDTVKRIIAYDKNLIDDIKSKQQSLEKNRSDLENTKKNLAILKDEVYEKYKLLQASSNVKKQLVAKLERDKSFYERIISKEQSDSEELSRAIQRMKSVSNKIANTRGSNINASSLQVNSEGKLFCITGTPYPITSSFGMRFHPVLNYSRLHAGIDIGVQIGTPIYALKDGVVIAARAMSGYGNVVMIDHGDITSVYAHNSSLAVSVGQTVNGGQLISYSGNSGISSGPHLHFEIRNLNGQPIQPDEYYVH</sequence>
<dbReference type="InterPro" id="IPR057309">
    <property type="entry name" value="PcsB_CC"/>
</dbReference>
<dbReference type="AlphaFoldDB" id="A0A923E5U5"/>
<comment type="caution">
    <text evidence="6">The sequence shown here is derived from an EMBL/GenBank/DDBJ whole genome shotgun (WGS) entry which is preliminary data.</text>
</comment>
<organism evidence="6 7">
    <name type="scientific">Clostridium tetanomorphum</name>
    <dbReference type="NCBI Taxonomy" id="1553"/>
    <lineage>
        <taxon>Bacteria</taxon>
        <taxon>Bacillati</taxon>
        <taxon>Bacillota</taxon>
        <taxon>Clostridia</taxon>
        <taxon>Eubacteriales</taxon>
        <taxon>Clostridiaceae</taxon>
        <taxon>Clostridium</taxon>
    </lineage>
</organism>
<dbReference type="Gene3D" id="2.70.70.10">
    <property type="entry name" value="Glucose Permease (Domain IIA)"/>
    <property type="match status" value="1"/>
</dbReference>
<protein>
    <submittedName>
        <fullName evidence="6">Peptidoglycan DD-metalloendopeptidase family protein</fullName>
    </submittedName>
</protein>
<name>A0A923E5U5_CLOTT</name>
<evidence type="ECO:0000313" key="6">
    <source>
        <dbReference type="EMBL" id="MBC2396913.1"/>
    </source>
</evidence>
<dbReference type="RefSeq" id="WP_051593104.1">
    <property type="nucleotide sequence ID" value="NZ_JAAZWO010000003.1"/>
</dbReference>
<dbReference type="GO" id="GO:0004222">
    <property type="term" value="F:metalloendopeptidase activity"/>
    <property type="evidence" value="ECO:0007669"/>
    <property type="project" value="TreeGrafter"/>
</dbReference>
<dbReference type="PANTHER" id="PTHR21666">
    <property type="entry name" value="PEPTIDASE-RELATED"/>
    <property type="match status" value="1"/>
</dbReference>
<dbReference type="InterPro" id="IPR016047">
    <property type="entry name" value="M23ase_b-sheet_dom"/>
</dbReference>
<feature type="coiled-coil region" evidence="2">
    <location>
        <begin position="156"/>
        <end position="186"/>
    </location>
</feature>
<dbReference type="InterPro" id="IPR011055">
    <property type="entry name" value="Dup_hybrid_motif"/>
</dbReference>
<feature type="coiled-coil region" evidence="2">
    <location>
        <begin position="26"/>
        <end position="102"/>
    </location>
</feature>
<dbReference type="Pfam" id="PF01551">
    <property type="entry name" value="Peptidase_M23"/>
    <property type="match status" value="1"/>
</dbReference>
<gene>
    <name evidence="6" type="ORF">HGG79_03840</name>
</gene>
<keyword evidence="7" id="KW-1185">Reference proteome</keyword>
<evidence type="ECO:0000313" key="7">
    <source>
        <dbReference type="Proteomes" id="UP000563151"/>
    </source>
</evidence>
<dbReference type="Proteomes" id="UP000563151">
    <property type="component" value="Unassembled WGS sequence"/>
</dbReference>
<evidence type="ECO:0000259" key="4">
    <source>
        <dbReference type="Pfam" id="PF01551"/>
    </source>
</evidence>
<dbReference type="Pfam" id="PF24568">
    <property type="entry name" value="CC_PcsB"/>
    <property type="match status" value="1"/>
</dbReference>
<dbReference type="InterPro" id="IPR050570">
    <property type="entry name" value="Cell_wall_metabolism_enzyme"/>
</dbReference>
<dbReference type="CDD" id="cd12797">
    <property type="entry name" value="M23_peptidase"/>
    <property type="match status" value="1"/>
</dbReference>
<feature type="domain" description="M23ase beta-sheet core" evidence="4">
    <location>
        <begin position="291"/>
        <end position="385"/>
    </location>
</feature>
<keyword evidence="1 3" id="KW-0732">Signal</keyword>
<dbReference type="EMBL" id="JAAZWO010000003">
    <property type="protein sequence ID" value="MBC2396913.1"/>
    <property type="molecule type" value="Genomic_DNA"/>
</dbReference>
<proteinExistence type="predicted"/>
<keyword evidence="2" id="KW-0175">Coiled coil</keyword>